<keyword evidence="1" id="KW-0863">Zinc-finger</keyword>
<evidence type="ECO:0000256" key="2">
    <source>
        <dbReference type="SAM" id="MobiDB-lite"/>
    </source>
</evidence>
<dbReference type="SUPFAM" id="SSF57756">
    <property type="entry name" value="Retrovirus zinc finger-like domains"/>
    <property type="match status" value="1"/>
</dbReference>
<dbReference type="InterPro" id="IPR001878">
    <property type="entry name" value="Znf_CCHC"/>
</dbReference>
<proteinExistence type="predicted"/>
<evidence type="ECO:0000313" key="4">
    <source>
        <dbReference type="EMBL" id="KAG0684603.1"/>
    </source>
</evidence>
<dbReference type="Proteomes" id="UP000697127">
    <property type="component" value="Unassembled WGS sequence"/>
</dbReference>
<feature type="compositionally biased region" description="Polar residues" evidence="2">
    <location>
        <begin position="107"/>
        <end position="118"/>
    </location>
</feature>
<dbReference type="GO" id="GO:0008270">
    <property type="term" value="F:zinc ion binding"/>
    <property type="evidence" value="ECO:0007669"/>
    <property type="project" value="UniProtKB-KW"/>
</dbReference>
<comment type="caution">
    <text evidence="4">The sequence shown here is derived from an EMBL/GenBank/DDBJ whole genome shotgun (WGS) entry which is preliminary data.</text>
</comment>
<feature type="domain" description="CCHC-type" evidence="3">
    <location>
        <begin position="7"/>
        <end position="22"/>
    </location>
</feature>
<keyword evidence="5" id="KW-1185">Reference proteome</keyword>
<feature type="compositionally biased region" description="Polar residues" evidence="2">
    <location>
        <begin position="132"/>
        <end position="142"/>
    </location>
</feature>
<dbReference type="Gene3D" id="4.10.60.10">
    <property type="entry name" value="Zinc finger, CCHC-type"/>
    <property type="match status" value="1"/>
</dbReference>
<dbReference type="Pfam" id="PF00098">
    <property type="entry name" value="zf-CCHC"/>
    <property type="match status" value="1"/>
</dbReference>
<organism evidence="4 5">
    <name type="scientific">Pichia californica</name>
    <dbReference type="NCBI Taxonomy" id="460514"/>
    <lineage>
        <taxon>Eukaryota</taxon>
        <taxon>Fungi</taxon>
        <taxon>Dikarya</taxon>
        <taxon>Ascomycota</taxon>
        <taxon>Saccharomycotina</taxon>
        <taxon>Pichiomycetes</taxon>
        <taxon>Pichiales</taxon>
        <taxon>Pichiaceae</taxon>
        <taxon>Pichia</taxon>
    </lineage>
</organism>
<feature type="non-terminal residue" evidence="4">
    <location>
        <position position="269"/>
    </location>
</feature>
<evidence type="ECO:0000259" key="3">
    <source>
        <dbReference type="PROSITE" id="PS50158"/>
    </source>
</evidence>
<feature type="region of interest" description="Disordered" evidence="2">
    <location>
        <begin position="93"/>
        <end position="151"/>
    </location>
</feature>
<dbReference type="InterPro" id="IPR036875">
    <property type="entry name" value="Znf_CCHC_sf"/>
</dbReference>
<dbReference type="SMART" id="SM00343">
    <property type="entry name" value="ZnF_C2HC"/>
    <property type="match status" value="1"/>
</dbReference>
<dbReference type="GO" id="GO:0003676">
    <property type="term" value="F:nucleic acid binding"/>
    <property type="evidence" value="ECO:0007669"/>
    <property type="project" value="InterPro"/>
</dbReference>
<feature type="non-terminal residue" evidence="4">
    <location>
        <position position="1"/>
    </location>
</feature>
<name>A0A9P6WG95_9ASCO</name>
<keyword evidence="1" id="KW-0862">Zinc</keyword>
<keyword evidence="1" id="KW-0479">Metal-binding</keyword>
<evidence type="ECO:0000256" key="1">
    <source>
        <dbReference type="PROSITE-ProRule" id="PRU00047"/>
    </source>
</evidence>
<accession>A0A9P6WG95</accession>
<feature type="region of interest" description="Disordered" evidence="2">
    <location>
        <begin position="25"/>
        <end position="50"/>
    </location>
</feature>
<sequence length="269" mass="28094">KSGNKPKCYRCQKYGHYARECRARAPVPAPSSTANSAVKSPDKSTSGDVSGVSWSVYHLTGADLPSDIMFGSGASGASLPLLSESVGTLSAGSEYVPPSNGEHAHLENSSVSSGTSVVINDASGDTPAVINDDSSTDLSYAPSSSSVSDTTTFTTAPSTMFLDQLEDAGFLPAVAPLDPLFPLPDDTLDERLLIPVESTLIPIPPAVTEFSSQSLVRTHSQVTDSSDSPEPKRVATSHPLVRTHSQITVTDDGPDTKRPHASVFHAVNA</sequence>
<protein>
    <recommendedName>
        <fullName evidence="3">CCHC-type domain-containing protein</fullName>
    </recommendedName>
</protein>
<gene>
    <name evidence="4" type="ORF">C6P40_005080</name>
</gene>
<reference evidence="4" key="1">
    <citation type="submission" date="2020-11" db="EMBL/GenBank/DDBJ databases">
        <title>Kefir isolates.</title>
        <authorList>
            <person name="Marcisauskas S."/>
            <person name="Kim Y."/>
            <person name="Blasche S."/>
        </authorList>
    </citation>
    <scope>NUCLEOTIDE SEQUENCE</scope>
    <source>
        <strain evidence="4">Olga-1</strain>
    </source>
</reference>
<dbReference type="AlphaFoldDB" id="A0A9P6WG95"/>
<dbReference type="PROSITE" id="PS50158">
    <property type="entry name" value="ZF_CCHC"/>
    <property type="match status" value="1"/>
</dbReference>
<dbReference type="EMBL" id="PUHW01000812">
    <property type="protein sequence ID" value="KAG0684603.1"/>
    <property type="molecule type" value="Genomic_DNA"/>
</dbReference>
<feature type="compositionally biased region" description="Polar residues" evidence="2">
    <location>
        <begin position="30"/>
        <end position="48"/>
    </location>
</feature>
<evidence type="ECO:0000313" key="5">
    <source>
        <dbReference type="Proteomes" id="UP000697127"/>
    </source>
</evidence>